<comment type="caution">
    <text evidence="3">The sequence shown here is derived from an EMBL/GenBank/DDBJ whole genome shotgun (WGS) entry which is preliminary data.</text>
</comment>
<reference evidence="3 4" key="1">
    <citation type="submission" date="2018-08" db="EMBL/GenBank/DDBJ databases">
        <title>Draft genome sequence of Psychrilyobacter sp. strain SD5 isolated from Black Sea water.</title>
        <authorList>
            <person name="Yadav S."/>
            <person name="Villanueva L."/>
            <person name="Damste J.S.S."/>
        </authorList>
    </citation>
    <scope>NUCLEOTIDE SEQUENCE [LARGE SCALE GENOMIC DNA]</scope>
    <source>
        <strain evidence="3 4">SD5</strain>
    </source>
</reference>
<dbReference type="SUPFAM" id="SSF55073">
    <property type="entry name" value="Nucleotide cyclase"/>
    <property type="match status" value="1"/>
</dbReference>
<dbReference type="EMBL" id="QUAJ01000013">
    <property type="protein sequence ID" value="REI41043.1"/>
    <property type="molecule type" value="Genomic_DNA"/>
</dbReference>
<dbReference type="PANTHER" id="PTHR45138:SF9">
    <property type="entry name" value="DIGUANYLATE CYCLASE DGCM-RELATED"/>
    <property type="match status" value="1"/>
</dbReference>
<keyword evidence="4" id="KW-1185">Reference proteome</keyword>
<evidence type="ECO:0000313" key="3">
    <source>
        <dbReference type="EMBL" id="REI41043.1"/>
    </source>
</evidence>
<feature type="transmembrane region" description="Helical" evidence="1">
    <location>
        <begin position="70"/>
        <end position="87"/>
    </location>
</feature>
<feature type="transmembrane region" description="Helical" evidence="1">
    <location>
        <begin position="9"/>
        <end position="26"/>
    </location>
</feature>
<feature type="domain" description="GGDEF" evidence="2">
    <location>
        <begin position="171"/>
        <end position="300"/>
    </location>
</feature>
<dbReference type="CDD" id="cd01949">
    <property type="entry name" value="GGDEF"/>
    <property type="match status" value="1"/>
</dbReference>
<organism evidence="3 4">
    <name type="scientific">Psychrilyobacter piezotolerans</name>
    <dbReference type="NCBI Taxonomy" id="2293438"/>
    <lineage>
        <taxon>Bacteria</taxon>
        <taxon>Fusobacteriati</taxon>
        <taxon>Fusobacteriota</taxon>
        <taxon>Fusobacteriia</taxon>
        <taxon>Fusobacteriales</taxon>
        <taxon>Fusobacteriaceae</taxon>
        <taxon>Psychrilyobacter</taxon>
    </lineage>
</organism>
<dbReference type="InterPro" id="IPR029787">
    <property type="entry name" value="Nucleotide_cyclase"/>
</dbReference>
<dbReference type="InterPro" id="IPR000160">
    <property type="entry name" value="GGDEF_dom"/>
</dbReference>
<evidence type="ECO:0000313" key="4">
    <source>
        <dbReference type="Proteomes" id="UP000263486"/>
    </source>
</evidence>
<accession>A0ABX9KGT4</accession>
<protein>
    <submittedName>
        <fullName evidence="3">Diguanylate cyclase</fullName>
    </submittedName>
</protein>
<evidence type="ECO:0000256" key="1">
    <source>
        <dbReference type="SAM" id="Phobius"/>
    </source>
</evidence>
<dbReference type="Pfam" id="PF00990">
    <property type="entry name" value="GGDEF"/>
    <property type="match status" value="1"/>
</dbReference>
<dbReference type="PANTHER" id="PTHR45138">
    <property type="entry name" value="REGULATORY COMPONENTS OF SENSORY TRANSDUCTION SYSTEM"/>
    <property type="match status" value="1"/>
</dbReference>
<dbReference type="SMART" id="SM00267">
    <property type="entry name" value="GGDEF"/>
    <property type="match status" value="1"/>
</dbReference>
<keyword evidence="1" id="KW-0472">Membrane</keyword>
<dbReference type="InterPro" id="IPR050469">
    <property type="entry name" value="Diguanylate_Cyclase"/>
</dbReference>
<name>A0ABX9KGT4_9FUSO</name>
<feature type="transmembrane region" description="Helical" evidence="1">
    <location>
        <begin position="103"/>
        <end position="121"/>
    </location>
</feature>
<dbReference type="NCBIfam" id="TIGR00254">
    <property type="entry name" value="GGDEF"/>
    <property type="match status" value="1"/>
</dbReference>
<gene>
    <name evidence="3" type="ORF">DYH56_08385</name>
</gene>
<keyword evidence="1" id="KW-0812">Transmembrane</keyword>
<proteinExistence type="predicted"/>
<dbReference type="InterPro" id="IPR043128">
    <property type="entry name" value="Rev_trsase/Diguanyl_cyclase"/>
</dbReference>
<evidence type="ECO:0000259" key="2">
    <source>
        <dbReference type="PROSITE" id="PS50887"/>
    </source>
</evidence>
<dbReference type="PROSITE" id="PS50887">
    <property type="entry name" value="GGDEF"/>
    <property type="match status" value="1"/>
</dbReference>
<sequence>MENFKSSKILISYLILIVVTLTLVYLDSSFAKVENPSSKDIISEFLICIQPAIWIYFGKSGFRNSNHCRLMLGGFIILYSGILQDLMDEFYEIEGVLGELENVLVPIGLIIISIAVILRFLEEEKNKLLLSQKTEDIYNKSIKDPLTGLYNRYHLEEHLETILDRLIDIDADVSVAFIDIDNFKAVNDVYGHVKGDEVLTILGTEINRCIRKSDYAFRYGGDEFLIIYPNTKVKTALAITERVKKNISISLKIKGIKSSLSIGITTYQKFENYKNLIDRADKIMYESKRNGKNQITIATS</sequence>
<keyword evidence="1" id="KW-1133">Transmembrane helix</keyword>
<dbReference type="Gene3D" id="3.30.70.270">
    <property type="match status" value="1"/>
</dbReference>
<dbReference type="Proteomes" id="UP000263486">
    <property type="component" value="Unassembled WGS sequence"/>
</dbReference>
<dbReference type="RefSeq" id="WP_114642401.1">
    <property type="nucleotide sequence ID" value="NZ_JAACIO010000014.1"/>
</dbReference>
<feature type="transmembrane region" description="Helical" evidence="1">
    <location>
        <begin position="41"/>
        <end position="58"/>
    </location>
</feature>